<reference evidence="1 2" key="1">
    <citation type="submission" date="2008-03" db="EMBL/GenBank/DDBJ databases">
        <title>Sequencing of the draft genome and assembly of Burkholderia ambifaria MEX-5.</title>
        <authorList>
            <consortium name="US DOE Joint Genome Institute (JGI-PGF)"/>
            <person name="Copeland A."/>
            <person name="Lucas S."/>
            <person name="Lapidus A."/>
            <person name="Glavina del Rio T."/>
            <person name="Dalin E."/>
            <person name="Tice H."/>
            <person name="Bruce D."/>
            <person name="Goodwin L."/>
            <person name="Pitluck S."/>
            <person name="Larimer F."/>
            <person name="Land M.L."/>
            <person name="Hauser L."/>
            <person name="Tiedje J."/>
            <person name="Richardson P."/>
        </authorList>
    </citation>
    <scope>NUCLEOTIDE SEQUENCE [LARGE SCALE GENOMIC DNA]</scope>
    <source>
        <strain evidence="1 2">MEX-5</strain>
    </source>
</reference>
<name>B1TC63_9BURK</name>
<proteinExistence type="predicted"/>
<dbReference type="AlphaFoldDB" id="B1TC63"/>
<organism evidence="1 2">
    <name type="scientific">Burkholderia ambifaria MEX-5</name>
    <dbReference type="NCBI Taxonomy" id="396597"/>
    <lineage>
        <taxon>Bacteria</taxon>
        <taxon>Pseudomonadati</taxon>
        <taxon>Pseudomonadota</taxon>
        <taxon>Betaproteobacteria</taxon>
        <taxon>Burkholderiales</taxon>
        <taxon>Burkholderiaceae</taxon>
        <taxon>Burkholderia</taxon>
        <taxon>Burkholderia cepacia complex</taxon>
    </lineage>
</organism>
<dbReference type="EMBL" id="ABLK01000243">
    <property type="protein sequence ID" value="EDT38844.1"/>
    <property type="molecule type" value="Genomic_DNA"/>
</dbReference>
<sequence length="43" mass="4768">MMSLLTWVGPAARMLAGLFFVRRRKGGAMHGGYSNTGRKKLRS</sequence>
<gene>
    <name evidence="1" type="ORF">BamMEX5DRAFT_5379</name>
</gene>
<evidence type="ECO:0000313" key="2">
    <source>
        <dbReference type="Proteomes" id="UP000004814"/>
    </source>
</evidence>
<accession>B1TC63</accession>
<evidence type="ECO:0000313" key="1">
    <source>
        <dbReference type="EMBL" id="EDT38844.1"/>
    </source>
</evidence>
<dbReference type="Proteomes" id="UP000004814">
    <property type="component" value="Unassembled WGS sequence"/>
</dbReference>
<protein>
    <submittedName>
        <fullName evidence="1">Uncharacterized protein</fullName>
    </submittedName>
</protein>
<comment type="caution">
    <text evidence="1">The sequence shown here is derived from an EMBL/GenBank/DDBJ whole genome shotgun (WGS) entry which is preliminary data.</text>
</comment>